<comment type="caution">
    <text evidence="4">The sequence shown here is derived from an EMBL/GenBank/DDBJ whole genome shotgun (WGS) entry which is preliminary data.</text>
</comment>
<comment type="pathway">
    <text evidence="1">Phospholipid metabolism; phosphatidylglycerol biosynthesis; phosphatidylglycerol from CDP-diacylglycerol: step 2/2.</text>
</comment>
<dbReference type="GO" id="GO:0008962">
    <property type="term" value="F:phosphatidylglycerophosphatase activity"/>
    <property type="evidence" value="ECO:0007669"/>
    <property type="project" value="UniProtKB-EC"/>
</dbReference>
<dbReference type="STRING" id="336831.WG68_16990"/>
<keyword evidence="1" id="KW-0479">Metal-binding</keyword>
<dbReference type="GO" id="GO:0009395">
    <property type="term" value="P:phospholipid catabolic process"/>
    <property type="evidence" value="ECO:0007669"/>
    <property type="project" value="UniProtKB-KW"/>
</dbReference>
<dbReference type="GO" id="GO:0005886">
    <property type="term" value="C:plasma membrane"/>
    <property type="evidence" value="ECO:0007669"/>
    <property type="project" value="UniProtKB-SubCell"/>
</dbReference>
<organism evidence="4 5">
    <name type="scientific">Arsukibacterium ikkense</name>
    <dbReference type="NCBI Taxonomy" id="336831"/>
    <lineage>
        <taxon>Bacteria</taxon>
        <taxon>Pseudomonadati</taxon>
        <taxon>Pseudomonadota</taxon>
        <taxon>Gammaproteobacteria</taxon>
        <taxon>Chromatiales</taxon>
        <taxon>Chromatiaceae</taxon>
        <taxon>Arsukibacterium</taxon>
    </lineage>
</organism>
<name>A0A0M2V1B0_9GAMM</name>
<dbReference type="EMBL" id="LAHO01000019">
    <property type="protein sequence ID" value="KKO44154.1"/>
    <property type="molecule type" value="Genomic_DNA"/>
</dbReference>
<dbReference type="Proteomes" id="UP000034228">
    <property type="component" value="Unassembled WGS sequence"/>
</dbReference>
<comment type="function">
    <text evidence="1">Lipid phosphatase which dephosphorylates phosphatidylglycerophosphate (PGP) to phosphatidylglycerol (PG).</text>
</comment>
<sequence length="159" mass="17533">MNKVRFQLSRWQHLLALGFGAGLAPKAPGTFGTLVAIPFIMAFAALGLTWYLAFLVAGTVLGVYICGKTADDVGEHDHGAIVWDEIIGYALTMLLVPISVQSVVAGFLLFRFFDIVKPWPIRWFDQKVHGGLGIMLDDILAALPAWLILQLLLHYQLLN</sequence>
<keyword evidence="1" id="KW-0595">Phospholipid degradation</keyword>
<evidence type="ECO:0000313" key="4">
    <source>
        <dbReference type="EMBL" id="KKO44154.1"/>
    </source>
</evidence>
<keyword evidence="2" id="KW-1133">Transmembrane helix</keyword>
<dbReference type="RefSeq" id="WP_046558915.1">
    <property type="nucleotide sequence ID" value="NZ_LAHO01000019.1"/>
</dbReference>
<keyword evidence="1" id="KW-1003">Cell membrane</keyword>
<accession>A0A0M2V1B0</accession>
<dbReference type="InterPro" id="IPR026037">
    <property type="entry name" value="PgpA"/>
</dbReference>
<gene>
    <name evidence="4" type="ORF">WG68_16990</name>
</gene>
<feature type="domain" description="YutG/PgpA" evidence="3">
    <location>
        <begin position="15"/>
        <end position="152"/>
    </location>
</feature>
<dbReference type="CDD" id="cd06971">
    <property type="entry name" value="PgpA"/>
    <property type="match status" value="1"/>
</dbReference>
<keyword evidence="1 2" id="KW-0812">Transmembrane</keyword>
<dbReference type="OrthoDB" id="9804091at2"/>
<keyword evidence="5" id="KW-1185">Reference proteome</keyword>
<dbReference type="PANTHER" id="PTHR36305">
    <property type="entry name" value="PHOSPHATIDYLGLYCEROPHOSPHATASE A"/>
    <property type="match status" value="1"/>
</dbReference>
<feature type="transmembrane region" description="Helical" evidence="2">
    <location>
        <begin position="86"/>
        <end position="110"/>
    </location>
</feature>
<feature type="transmembrane region" description="Helical" evidence="2">
    <location>
        <begin position="39"/>
        <end position="65"/>
    </location>
</feature>
<keyword evidence="1" id="KW-0460">Magnesium</keyword>
<comment type="catalytic activity">
    <reaction evidence="1">
        <text>a 1,2-diacyl-sn-glycero-3-phospho-(1'-sn-glycero-3'-phosphate) + H2O = a 1,2-diacyl-sn-glycero-3-phospho-(1'-sn-glycerol) + phosphate</text>
        <dbReference type="Rhea" id="RHEA:33751"/>
        <dbReference type="ChEBI" id="CHEBI:15377"/>
        <dbReference type="ChEBI" id="CHEBI:43474"/>
        <dbReference type="ChEBI" id="CHEBI:60110"/>
        <dbReference type="ChEBI" id="CHEBI:64716"/>
        <dbReference type="EC" id="3.1.3.27"/>
    </reaction>
</comment>
<dbReference type="GO" id="GO:0046872">
    <property type="term" value="F:metal ion binding"/>
    <property type="evidence" value="ECO:0007669"/>
    <property type="project" value="UniProtKB-KW"/>
</dbReference>
<dbReference type="AlphaFoldDB" id="A0A0M2V1B0"/>
<dbReference type="PIRSF" id="PIRSF006162">
    <property type="entry name" value="PgpA"/>
    <property type="match status" value="1"/>
</dbReference>
<comment type="cofactor">
    <cofactor evidence="1">
        <name>Mg(2+)</name>
        <dbReference type="ChEBI" id="CHEBI:18420"/>
    </cofactor>
</comment>
<keyword evidence="1" id="KW-0442">Lipid degradation</keyword>
<comment type="subcellular location">
    <subcellularLocation>
        <location evidence="1">Cell inner membrane</location>
        <topology evidence="1">Multi-pass membrane protein</topology>
    </subcellularLocation>
</comment>
<dbReference type="GO" id="GO:0006655">
    <property type="term" value="P:phosphatidylglycerol biosynthetic process"/>
    <property type="evidence" value="ECO:0007669"/>
    <property type="project" value="UniProtKB-UniPathway"/>
</dbReference>
<feature type="transmembrane region" description="Helical" evidence="2">
    <location>
        <begin position="130"/>
        <end position="153"/>
    </location>
</feature>
<evidence type="ECO:0000259" key="3">
    <source>
        <dbReference type="Pfam" id="PF04608"/>
    </source>
</evidence>
<dbReference type="InterPro" id="IPR036681">
    <property type="entry name" value="PgpA-like_sf"/>
</dbReference>
<dbReference type="Pfam" id="PF04608">
    <property type="entry name" value="PgpA"/>
    <property type="match status" value="1"/>
</dbReference>
<keyword evidence="1" id="KW-0443">Lipid metabolism</keyword>
<dbReference type="UniPathway" id="UPA00084">
    <property type="reaction ID" value="UER00504"/>
</dbReference>
<proteinExistence type="predicted"/>
<protein>
    <recommendedName>
        <fullName evidence="1">Phosphatidylglycerophosphatase A</fullName>
        <ecNumber evidence="1">3.1.3.27</ecNumber>
    </recommendedName>
    <alternativeName>
        <fullName evidence="1">Phosphatidylglycerolphosphate phosphatase A</fullName>
    </alternativeName>
</protein>
<keyword evidence="1" id="KW-0378">Hydrolase</keyword>
<keyword evidence="1" id="KW-1208">Phospholipid metabolism</keyword>
<keyword evidence="1 2" id="KW-0472">Membrane</keyword>
<evidence type="ECO:0000313" key="5">
    <source>
        <dbReference type="Proteomes" id="UP000034228"/>
    </source>
</evidence>
<evidence type="ECO:0000256" key="1">
    <source>
        <dbReference type="PIRNR" id="PIRNR006162"/>
    </source>
</evidence>
<dbReference type="PANTHER" id="PTHR36305:SF1">
    <property type="entry name" value="PHOSPHATIDYLGLYCEROPHOSPHATASE A"/>
    <property type="match status" value="1"/>
</dbReference>
<dbReference type="EC" id="3.1.3.27" evidence="1"/>
<evidence type="ECO:0000256" key="2">
    <source>
        <dbReference type="SAM" id="Phobius"/>
    </source>
</evidence>
<reference evidence="4 5" key="1">
    <citation type="submission" date="2015-03" db="EMBL/GenBank/DDBJ databases">
        <title>Draft genome sequences of two protease-producing strains of Arsukibacterium isolated from two cold and alkaline environments.</title>
        <authorList>
            <person name="Lylloff J.E."/>
            <person name="Skov L.B."/>
            <person name="Jepsen M."/>
            <person name="Hallin P.F."/>
            <person name="Sorensen S.J."/>
            <person name="Stougaard P."/>
            <person name="Glaring M.A."/>
        </authorList>
    </citation>
    <scope>NUCLEOTIDE SEQUENCE [LARGE SCALE GENOMIC DNA]</scope>
    <source>
        <strain evidence="4 5">GCM72</strain>
    </source>
</reference>
<dbReference type="SUPFAM" id="SSF101307">
    <property type="entry name" value="YutG-like"/>
    <property type="match status" value="1"/>
</dbReference>
<dbReference type="PATRIC" id="fig|336831.14.peg.1902"/>
<keyword evidence="1" id="KW-0997">Cell inner membrane</keyword>
<dbReference type="InterPro" id="IPR007686">
    <property type="entry name" value="YutG/PgpA"/>
</dbReference>